<dbReference type="PANTHER" id="PTHR11986:SF79">
    <property type="entry name" value="ACETYLORNITHINE AMINOTRANSFERASE, MITOCHONDRIAL"/>
    <property type="match status" value="1"/>
</dbReference>
<dbReference type="GO" id="GO:0042802">
    <property type="term" value="F:identical protein binding"/>
    <property type="evidence" value="ECO:0007669"/>
    <property type="project" value="TreeGrafter"/>
</dbReference>
<proteinExistence type="inferred from homology"/>
<dbReference type="GO" id="GO:0005737">
    <property type="term" value="C:cytoplasm"/>
    <property type="evidence" value="ECO:0007669"/>
    <property type="project" value="UniProtKB-SubCell"/>
</dbReference>
<dbReference type="EMBL" id="LT629690">
    <property type="protein sequence ID" value="SDF04806.1"/>
    <property type="molecule type" value="Genomic_DNA"/>
</dbReference>
<comment type="subunit">
    <text evidence="5">Homodimer.</text>
</comment>
<dbReference type="GO" id="GO:0006526">
    <property type="term" value="P:L-arginine biosynthetic process"/>
    <property type="evidence" value="ECO:0007669"/>
    <property type="project" value="UniProtKB-UniRule"/>
</dbReference>
<dbReference type="InterPro" id="IPR015422">
    <property type="entry name" value="PyrdxlP-dep_Trfase_small"/>
</dbReference>
<dbReference type="SUPFAM" id="SSF53383">
    <property type="entry name" value="PLP-dependent transferases"/>
    <property type="match status" value="1"/>
</dbReference>
<comment type="miscellaneous">
    <text evidence="5">May also have succinyldiaminopimelate aminotransferase activity, thus carrying out the corresponding step in lysine biosynthesis.</text>
</comment>
<comment type="pathway">
    <text evidence="5">Amino-acid biosynthesis; L-arginine biosynthesis; N(2)-acetyl-L-ornithine from L-glutamate: step 4/4.</text>
</comment>
<feature type="binding site" evidence="5">
    <location>
        <position position="301"/>
    </location>
    <ligand>
        <name>N(2)-acetyl-L-ornithine</name>
        <dbReference type="ChEBI" id="CHEBI:57805"/>
    </ligand>
</feature>
<dbReference type="PROSITE" id="PS00600">
    <property type="entry name" value="AA_TRANSFER_CLASS_3"/>
    <property type="match status" value="1"/>
</dbReference>
<evidence type="ECO:0000313" key="7">
    <source>
        <dbReference type="Proteomes" id="UP000182427"/>
    </source>
</evidence>
<keyword evidence="7" id="KW-1185">Reference proteome</keyword>
<keyword evidence="5" id="KW-0055">Arginine biosynthesis</keyword>
<dbReference type="InterPro" id="IPR005814">
    <property type="entry name" value="Aminotrans_3"/>
</dbReference>
<dbReference type="InterPro" id="IPR015424">
    <property type="entry name" value="PyrdxlP-dep_Trfase"/>
</dbReference>
<dbReference type="Gene3D" id="3.40.640.10">
    <property type="entry name" value="Type I PLP-dependent aspartate aminotransferase-like (Major domain)"/>
    <property type="match status" value="1"/>
</dbReference>
<dbReference type="CDD" id="cd00610">
    <property type="entry name" value="OAT_like"/>
    <property type="match status" value="1"/>
</dbReference>
<dbReference type="NCBIfam" id="NF002325">
    <property type="entry name" value="PRK01278.1"/>
    <property type="match status" value="1"/>
</dbReference>
<comment type="subcellular location">
    <subcellularLocation>
        <location evidence="5">Cytoplasm</location>
    </subcellularLocation>
</comment>
<dbReference type="RefSeq" id="WP_419865739.1">
    <property type="nucleotide sequence ID" value="NZ_LT629690.1"/>
</dbReference>
<dbReference type="Gene3D" id="3.90.1150.10">
    <property type="entry name" value="Aspartate Aminotransferase, domain 1"/>
    <property type="match status" value="1"/>
</dbReference>
<accession>A0A1G7HX37</accession>
<dbReference type="NCBIfam" id="TIGR00707">
    <property type="entry name" value="argD"/>
    <property type="match status" value="1"/>
</dbReference>
<feature type="binding site" evidence="5">
    <location>
        <begin position="244"/>
        <end position="247"/>
    </location>
    <ligand>
        <name>pyridoxal 5'-phosphate</name>
        <dbReference type="ChEBI" id="CHEBI:597326"/>
    </ligand>
</feature>
<comment type="cofactor">
    <cofactor evidence="5">
        <name>pyridoxal 5'-phosphate</name>
        <dbReference type="ChEBI" id="CHEBI:597326"/>
    </cofactor>
    <text evidence="5">Binds 1 pyridoxal phosphate per subunit.</text>
</comment>
<dbReference type="InterPro" id="IPR015421">
    <property type="entry name" value="PyrdxlP-dep_Trfase_major"/>
</dbReference>
<keyword evidence="5" id="KW-0963">Cytoplasm</keyword>
<name>A0A1G7HX37_9BACT</name>
<dbReference type="PANTHER" id="PTHR11986">
    <property type="entry name" value="AMINOTRANSFERASE CLASS III"/>
    <property type="match status" value="1"/>
</dbReference>
<dbReference type="InterPro" id="IPR004636">
    <property type="entry name" value="AcOrn/SuccOrn_fam"/>
</dbReference>
<dbReference type="AlphaFoldDB" id="A0A1G7HX37"/>
<comment type="catalytic activity">
    <reaction evidence="5">
        <text>N(2)-acetyl-L-ornithine + 2-oxoglutarate = N-acetyl-L-glutamate 5-semialdehyde + L-glutamate</text>
        <dbReference type="Rhea" id="RHEA:18049"/>
        <dbReference type="ChEBI" id="CHEBI:16810"/>
        <dbReference type="ChEBI" id="CHEBI:29123"/>
        <dbReference type="ChEBI" id="CHEBI:29985"/>
        <dbReference type="ChEBI" id="CHEBI:57805"/>
        <dbReference type="EC" id="2.6.1.11"/>
    </reaction>
</comment>
<dbReference type="FunFam" id="3.40.640.10:FF:000004">
    <property type="entry name" value="Acetylornithine aminotransferase"/>
    <property type="match status" value="1"/>
</dbReference>
<dbReference type="HAMAP" id="MF_01107">
    <property type="entry name" value="ArgD_aminotrans_3"/>
    <property type="match status" value="1"/>
</dbReference>
<protein>
    <recommendedName>
        <fullName evidence="5">Acetylornithine aminotransferase</fullName>
        <shortName evidence="5">ACOAT</shortName>
        <ecNumber evidence="5">2.6.1.11</ecNumber>
    </recommendedName>
</protein>
<dbReference type="GO" id="GO:0003992">
    <property type="term" value="F:N2-acetyl-L-ornithine:2-oxoglutarate 5-aminotransferase activity"/>
    <property type="evidence" value="ECO:0007669"/>
    <property type="project" value="UniProtKB-UniRule"/>
</dbReference>
<dbReference type="PIRSF" id="PIRSF000521">
    <property type="entry name" value="Transaminase_4ab_Lys_Orn"/>
    <property type="match status" value="1"/>
</dbReference>
<evidence type="ECO:0000256" key="5">
    <source>
        <dbReference type="HAMAP-Rule" id="MF_01107"/>
    </source>
</evidence>
<dbReference type="UniPathway" id="UPA00068">
    <property type="reaction ID" value="UER00109"/>
</dbReference>
<dbReference type="InterPro" id="IPR050103">
    <property type="entry name" value="Class-III_PLP-dep_AT"/>
</dbReference>
<evidence type="ECO:0000313" key="6">
    <source>
        <dbReference type="EMBL" id="SDF04806.1"/>
    </source>
</evidence>
<evidence type="ECO:0000256" key="4">
    <source>
        <dbReference type="ARBA" id="ARBA00022898"/>
    </source>
</evidence>
<organism evidence="6 7">
    <name type="scientific">Terriglobus roseus</name>
    <dbReference type="NCBI Taxonomy" id="392734"/>
    <lineage>
        <taxon>Bacteria</taxon>
        <taxon>Pseudomonadati</taxon>
        <taxon>Acidobacteriota</taxon>
        <taxon>Terriglobia</taxon>
        <taxon>Terriglobales</taxon>
        <taxon>Acidobacteriaceae</taxon>
        <taxon>Terriglobus</taxon>
    </lineage>
</organism>
<keyword evidence="4 5" id="KW-0663">Pyridoxal phosphate</keyword>
<keyword evidence="3 5" id="KW-0808">Transferase</keyword>
<feature type="binding site" evidence="5">
    <location>
        <position position="302"/>
    </location>
    <ligand>
        <name>pyridoxal 5'-phosphate</name>
        <dbReference type="ChEBI" id="CHEBI:597326"/>
    </ligand>
</feature>
<evidence type="ECO:0000256" key="1">
    <source>
        <dbReference type="ARBA" id="ARBA00022576"/>
    </source>
</evidence>
<dbReference type="InterPro" id="IPR049704">
    <property type="entry name" value="Aminotrans_3_PPA_site"/>
</dbReference>
<dbReference type="EC" id="2.6.1.11" evidence="5"/>
<gene>
    <name evidence="5" type="primary">argD</name>
    <name evidence="6" type="ORF">SAMN05444167_1235</name>
</gene>
<comment type="similarity">
    <text evidence="5">Belongs to the class-III pyridoxal-phosphate-dependent aminotransferase family. ArgD subfamily.</text>
</comment>
<evidence type="ECO:0000256" key="2">
    <source>
        <dbReference type="ARBA" id="ARBA00022605"/>
    </source>
</evidence>
<evidence type="ECO:0000256" key="3">
    <source>
        <dbReference type="ARBA" id="ARBA00022679"/>
    </source>
</evidence>
<keyword evidence="1 5" id="KW-0032">Aminotransferase</keyword>
<feature type="modified residue" description="N6-(pyridoxal phosphate)lysine" evidence="5">
    <location>
        <position position="273"/>
    </location>
</feature>
<sequence length="434" mass="46791">MNKFNQHDDIILNGGAADMNLVATQAAEKKLLLQTYDRHPILLTRGEGVHLFDDAGNRYLDLLSGIGVSALGYGHPAITKAIHEQTATLLHTSNLFYHQGTATLAVKLTEITGMDRVFFCNSGTEAWEAALKLARAHAGVLRAEGKNIGTRFIAMEHSFHGRTMGSVATTHKQKYREPFNPVMPDVIFVPFNDVDALRAAFDENVCAIALECLQGEGGIHPVSKEFLSAARALCDRSGALLLCDEIQSGMGRTGKWTMYQHYGIQPDVTTLAKPIAGGLPMGAMLCTEEAARAITPGMHGTTFGGGPLACAVAIAVIDEIQQSRLLAHVTEVGDYFIAQLRALATGHDSVLEVRGAGFMIGVEMKSAEIAKEVADKMLFERHILINRTSETVLRFLPPYLITKADVDETIAALSSLIADAETAQAALAEEQVHG</sequence>
<dbReference type="Proteomes" id="UP000182427">
    <property type="component" value="Chromosome I"/>
</dbReference>
<feature type="binding site" evidence="5">
    <location>
        <position position="162"/>
    </location>
    <ligand>
        <name>N(2)-acetyl-L-ornithine</name>
        <dbReference type="ChEBI" id="CHEBI:57805"/>
    </ligand>
</feature>
<keyword evidence="2 5" id="KW-0028">Amino-acid biosynthesis</keyword>
<feature type="binding site" evidence="5">
    <location>
        <begin position="123"/>
        <end position="124"/>
    </location>
    <ligand>
        <name>pyridoxal 5'-phosphate</name>
        <dbReference type="ChEBI" id="CHEBI:597326"/>
    </ligand>
</feature>
<dbReference type="GO" id="GO:0030170">
    <property type="term" value="F:pyridoxal phosphate binding"/>
    <property type="evidence" value="ECO:0007669"/>
    <property type="project" value="InterPro"/>
</dbReference>
<reference evidence="6 7" key="1">
    <citation type="submission" date="2016-10" db="EMBL/GenBank/DDBJ databases">
        <authorList>
            <person name="de Groot N.N."/>
        </authorList>
    </citation>
    <scope>NUCLEOTIDE SEQUENCE [LARGE SCALE GENOMIC DNA]</scope>
    <source>
        <strain evidence="6 7">GAS232</strain>
    </source>
</reference>
<feature type="binding site" evidence="5">
    <location>
        <position position="159"/>
    </location>
    <ligand>
        <name>pyridoxal 5'-phosphate</name>
        <dbReference type="ChEBI" id="CHEBI:597326"/>
    </ligand>
</feature>
<dbReference type="Pfam" id="PF00202">
    <property type="entry name" value="Aminotran_3"/>
    <property type="match status" value="1"/>
</dbReference>